<organism evidence="2 3">
    <name type="scientific">Bizionia arctica</name>
    <dbReference type="NCBI Taxonomy" id="1495645"/>
    <lineage>
        <taxon>Bacteria</taxon>
        <taxon>Pseudomonadati</taxon>
        <taxon>Bacteroidota</taxon>
        <taxon>Flavobacteriia</taxon>
        <taxon>Flavobacteriales</taxon>
        <taxon>Flavobacteriaceae</taxon>
        <taxon>Bizionia</taxon>
    </lineage>
</organism>
<gene>
    <name evidence="2" type="ORF">GCM10010976_18560</name>
</gene>
<reference evidence="2" key="2">
    <citation type="submission" date="2020-09" db="EMBL/GenBank/DDBJ databases">
        <authorList>
            <person name="Sun Q."/>
            <person name="Zhou Y."/>
        </authorList>
    </citation>
    <scope>NUCLEOTIDE SEQUENCE</scope>
    <source>
        <strain evidence="2">CGMCC 1.12751</strain>
    </source>
</reference>
<comment type="caution">
    <text evidence="2">The sequence shown here is derived from an EMBL/GenBank/DDBJ whole genome shotgun (WGS) entry which is preliminary data.</text>
</comment>
<proteinExistence type="predicted"/>
<dbReference type="RefSeq" id="WP_188464102.1">
    <property type="nucleotide sequence ID" value="NZ_BMFQ01000002.1"/>
</dbReference>
<evidence type="ECO:0000259" key="1">
    <source>
        <dbReference type="Pfam" id="PF20594"/>
    </source>
</evidence>
<dbReference type="Proteomes" id="UP000625976">
    <property type="component" value="Unassembled WGS sequence"/>
</dbReference>
<dbReference type="EMBL" id="BMFQ01000002">
    <property type="protein sequence ID" value="GGG47429.1"/>
    <property type="molecule type" value="Genomic_DNA"/>
</dbReference>
<keyword evidence="3" id="KW-1185">Reference proteome</keyword>
<accession>A0A917GIS7</accession>
<name>A0A917GIS7_9FLAO</name>
<sequence length="327" mass="39091">MTKIILNISFLFLTLNVLGQNSDFCHPIQINELSEKILSKIPKKEKDSISQLNSYNEYFSFDDFYIFNYEDYKSVIKFFNLNGVQKIPEYKIEHIISRYSFHKLKGNPICLSEITQPYLIELKERERYVEEQMVMDSINGIYIPFDLNDALNELDTALSTEEKEGIKKISINDFIGKSHLTIGRWMRNNWGLYGHTSRLNKYFENFGITDSEDMTGIILKSFYRRTNNLPIEFENQIQAIINSECPQKKDFPKYVKNVERSQTIFIEDENENYIYTLYFFSNLKKDVKWIFHPVFGWKIISPNEYNTITELEYQELNEWFITFYNRQ</sequence>
<reference evidence="2" key="1">
    <citation type="journal article" date="2014" name="Int. J. Syst. Evol. Microbiol.">
        <title>Complete genome sequence of Corynebacterium casei LMG S-19264T (=DSM 44701T), isolated from a smear-ripened cheese.</title>
        <authorList>
            <consortium name="US DOE Joint Genome Institute (JGI-PGF)"/>
            <person name="Walter F."/>
            <person name="Albersmeier A."/>
            <person name="Kalinowski J."/>
            <person name="Ruckert C."/>
        </authorList>
    </citation>
    <scope>NUCLEOTIDE SEQUENCE</scope>
    <source>
        <strain evidence="2">CGMCC 1.12751</strain>
    </source>
</reference>
<dbReference type="AlphaFoldDB" id="A0A917GIS7"/>
<evidence type="ECO:0000313" key="3">
    <source>
        <dbReference type="Proteomes" id="UP000625976"/>
    </source>
</evidence>
<evidence type="ECO:0000313" key="2">
    <source>
        <dbReference type="EMBL" id="GGG47429.1"/>
    </source>
</evidence>
<feature type="domain" description="DUF6794" evidence="1">
    <location>
        <begin position="143"/>
        <end position="225"/>
    </location>
</feature>
<dbReference type="Pfam" id="PF20594">
    <property type="entry name" value="DUF6794"/>
    <property type="match status" value="1"/>
</dbReference>
<dbReference type="InterPro" id="IPR046744">
    <property type="entry name" value="DUF6794"/>
</dbReference>
<protein>
    <recommendedName>
        <fullName evidence="1">DUF6794 domain-containing protein</fullName>
    </recommendedName>
</protein>